<evidence type="ECO:0000313" key="2">
    <source>
        <dbReference type="Proteomes" id="UP000399805"/>
    </source>
</evidence>
<sequence>MHWGSVLELEDSGAGMVRPYFRTHGRTRPTRDLPIETLVSITQRGRAVVRGSTQEETEICALLRTSQSVAEVAARRRIPLGVARVLLSDLADRGIVAVHTARKGSGNRPSLELMERILHGLSRL</sequence>
<dbReference type="EMBL" id="CABVGP010000002">
    <property type="protein sequence ID" value="VVJ21376.1"/>
    <property type="molecule type" value="Genomic_DNA"/>
</dbReference>
<reference evidence="1 2" key="1">
    <citation type="submission" date="2019-09" db="EMBL/GenBank/DDBJ databases">
        <authorList>
            <person name="Leyn A S."/>
        </authorList>
    </citation>
    <scope>NUCLEOTIDE SEQUENCE [LARGE SCALE GENOMIC DNA]</scope>
    <source>
        <strain evidence="1">AA231_1</strain>
    </source>
</reference>
<dbReference type="PANTHER" id="PTHR36221:SF1">
    <property type="entry name" value="DUF742 DOMAIN-CONTAINING PROTEIN"/>
    <property type="match status" value="1"/>
</dbReference>
<protein>
    <recommendedName>
        <fullName evidence="3">DUF742 domain-containing protein</fullName>
    </recommendedName>
</protein>
<dbReference type="RefSeq" id="WP_155546340.1">
    <property type="nucleotide sequence ID" value="NZ_CABVGP010000002.1"/>
</dbReference>
<proteinExistence type="predicted"/>
<dbReference type="PANTHER" id="PTHR36221">
    <property type="entry name" value="DUF742 DOMAIN-CONTAINING PROTEIN"/>
    <property type="match status" value="1"/>
</dbReference>
<gene>
    <name evidence="1" type="ORF">AA23TX_06397</name>
</gene>
<dbReference type="Proteomes" id="UP000399805">
    <property type="component" value="Unassembled WGS sequence"/>
</dbReference>
<accession>A0A6I8M1B9</accession>
<evidence type="ECO:0000313" key="1">
    <source>
        <dbReference type="EMBL" id="VVJ21376.1"/>
    </source>
</evidence>
<organism evidence="1 2">
    <name type="scientific">Amycolatopsis camponoti</name>
    <dbReference type="NCBI Taxonomy" id="2606593"/>
    <lineage>
        <taxon>Bacteria</taxon>
        <taxon>Bacillati</taxon>
        <taxon>Actinomycetota</taxon>
        <taxon>Actinomycetes</taxon>
        <taxon>Pseudonocardiales</taxon>
        <taxon>Pseudonocardiaceae</taxon>
        <taxon>Amycolatopsis</taxon>
    </lineage>
</organism>
<keyword evidence="2" id="KW-1185">Reference proteome</keyword>
<dbReference type="Pfam" id="PF05331">
    <property type="entry name" value="DUF742"/>
    <property type="match status" value="1"/>
</dbReference>
<evidence type="ECO:0008006" key="3">
    <source>
        <dbReference type="Google" id="ProtNLM"/>
    </source>
</evidence>
<name>A0A6I8M1B9_9PSEU</name>
<dbReference type="InterPro" id="IPR007995">
    <property type="entry name" value="DUF742"/>
</dbReference>
<dbReference type="AlphaFoldDB" id="A0A6I8M1B9"/>